<dbReference type="GO" id="GO:0003700">
    <property type="term" value="F:DNA-binding transcription factor activity"/>
    <property type="evidence" value="ECO:0007669"/>
    <property type="project" value="InterPro"/>
</dbReference>
<feature type="region of interest" description="Disordered" evidence="4">
    <location>
        <begin position="1"/>
        <end position="33"/>
    </location>
</feature>
<dbReference type="OrthoDB" id="696826at2759"/>
<dbReference type="PANTHER" id="PTHR33388:SF13">
    <property type="match status" value="1"/>
</dbReference>
<dbReference type="AlphaFoldDB" id="A0A5J9WDP5"/>
<evidence type="ECO:0000256" key="4">
    <source>
        <dbReference type="SAM" id="MobiDB-lite"/>
    </source>
</evidence>
<evidence type="ECO:0000256" key="2">
    <source>
        <dbReference type="ARBA" id="ARBA00023015"/>
    </source>
</evidence>
<dbReference type="InterPro" id="IPR040356">
    <property type="entry name" value="SPEAR"/>
</dbReference>
<evidence type="ECO:0000313" key="5">
    <source>
        <dbReference type="EMBL" id="TVU46832.1"/>
    </source>
</evidence>
<proteinExistence type="predicted"/>
<accession>A0A5J9WDP5</accession>
<keyword evidence="1" id="KW-0678">Repressor</keyword>
<name>A0A5J9WDP5_9POAL</name>
<dbReference type="PANTHER" id="PTHR33388">
    <property type="entry name" value="OS01G0212500 PROTEIN"/>
    <property type="match status" value="1"/>
</dbReference>
<evidence type="ECO:0000313" key="6">
    <source>
        <dbReference type="Proteomes" id="UP000324897"/>
    </source>
</evidence>
<keyword evidence="2" id="KW-0805">Transcription regulation</keyword>
<dbReference type="EMBL" id="RWGY01000004">
    <property type="protein sequence ID" value="TVU46832.1"/>
    <property type="molecule type" value="Genomic_DNA"/>
</dbReference>
<sequence length="214" mass="22805">MVSGGGAAADGKKRKASVAAAGVEAPAKREPRRGMGVAELERIRVELEMAETCYAIVPSPLSAAAAAALHHLPPPAPAPPACFVGHLPGVAMTHHQYVGNGAVQVEYFTPYYRAQHYASDSLTSCRLFRSNGQHAFPHQKNLVDQIQSAVTTSHPALGQAASSESSSSAYQLQDHRRTQPPQLGQTRKVAYVDLVDSDDDDGGIVEELDLELKL</sequence>
<gene>
    <name evidence="5" type="ORF">EJB05_06401</name>
</gene>
<protein>
    <submittedName>
        <fullName evidence="5">Uncharacterized protein</fullName>
    </submittedName>
</protein>
<evidence type="ECO:0000256" key="1">
    <source>
        <dbReference type="ARBA" id="ARBA00022491"/>
    </source>
</evidence>
<evidence type="ECO:0000256" key="3">
    <source>
        <dbReference type="ARBA" id="ARBA00023163"/>
    </source>
</evidence>
<dbReference type="Gramene" id="TVU46832">
    <property type="protein sequence ID" value="TVU46832"/>
    <property type="gene ID" value="EJB05_06401"/>
</dbReference>
<reference evidence="5 6" key="1">
    <citation type="journal article" date="2019" name="Sci. Rep.">
        <title>A high-quality genome of Eragrostis curvula grass provides insights into Poaceae evolution and supports new strategies to enhance forage quality.</title>
        <authorList>
            <person name="Carballo J."/>
            <person name="Santos B.A.C.M."/>
            <person name="Zappacosta D."/>
            <person name="Garbus I."/>
            <person name="Selva J.P."/>
            <person name="Gallo C.A."/>
            <person name="Diaz A."/>
            <person name="Albertini E."/>
            <person name="Caccamo M."/>
            <person name="Echenique V."/>
        </authorList>
    </citation>
    <scope>NUCLEOTIDE SEQUENCE [LARGE SCALE GENOMIC DNA]</scope>
    <source>
        <strain evidence="6">cv. Victoria</strain>
        <tissue evidence="5">Leaf</tissue>
    </source>
</reference>
<keyword evidence="6" id="KW-1185">Reference proteome</keyword>
<organism evidence="5 6">
    <name type="scientific">Eragrostis curvula</name>
    <name type="common">weeping love grass</name>
    <dbReference type="NCBI Taxonomy" id="38414"/>
    <lineage>
        <taxon>Eukaryota</taxon>
        <taxon>Viridiplantae</taxon>
        <taxon>Streptophyta</taxon>
        <taxon>Embryophyta</taxon>
        <taxon>Tracheophyta</taxon>
        <taxon>Spermatophyta</taxon>
        <taxon>Magnoliopsida</taxon>
        <taxon>Liliopsida</taxon>
        <taxon>Poales</taxon>
        <taxon>Poaceae</taxon>
        <taxon>PACMAD clade</taxon>
        <taxon>Chloridoideae</taxon>
        <taxon>Eragrostideae</taxon>
        <taxon>Eragrostidinae</taxon>
        <taxon>Eragrostis</taxon>
    </lineage>
</organism>
<feature type="non-terminal residue" evidence="5">
    <location>
        <position position="1"/>
    </location>
</feature>
<feature type="compositionally biased region" description="Low complexity" evidence="4">
    <location>
        <begin position="160"/>
        <end position="169"/>
    </location>
</feature>
<feature type="region of interest" description="Disordered" evidence="4">
    <location>
        <begin position="158"/>
        <end position="185"/>
    </location>
</feature>
<keyword evidence="3" id="KW-0804">Transcription</keyword>
<dbReference type="Proteomes" id="UP000324897">
    <property type="component" value="Chromosome 5"/>
</dbReference>
<comment type="caution">
    <text evidence="5">The sequence shown here is derived from an EMBL/GenBank/DDBJ whole genome shotgun (WGS) entry which is preliminary data.</text>
</comment>